<dbReference type="AlphaFoldDB" id="D4BRK8"/>
<dbReference type="HOGENOM" id="CLU_3077240_0_0_11"/>
<gene>
    <name evidence="1" type="ORF">BIFBRE_04744</name>
</gene>
<evidence type="ECO:0000313" key="2">
    <source>
        <dbReference type="Proteomes" id="UP000003191"/>
    </source>
</evidence>
<reference evidence="1 2" key="1">
    <citation type="submission" date="2010-02" db="EMBL/GenBank/DDBJ databases">
        <authorList>
            <person name="Weinstock G."/>
            <person name="Sodergren E."/>
            <person name="Clifton S."/>
            <person name="Fulton L."/>
            <person name="Fulton B."/>
            <person name="Courtney L."/>
            <person name="Fronick C."/>
            <person name="Harrison M."/>
            <person name="Strong C."/>
            <person name="Farmer C."/>
            <person name="Delahaunty K."/>
            <person name="Markovic C."/>
            <person name="Hall O."/>
            <person name="Minx P."/>
            <person name="Tomlinson C."/>
            <person name="Mitreva M."/>
            <person name="Nelson J."/>
            <person name="Hou S."/>
            <person name="Wollam A."/>
            <person name="Pepin K.H."/>
            <person name="Johnson M."/>
            <person name="Bhonagiri V."/>
            <person name="Zhang X."/>
            <person name="Suruliraj S."/>
            <person name="Warren W."/>
            <person name="Chinwalla A."/>
            <person name="Mardis E.R."/>
            <person name="Wilson R.K."/>
        </authorList>
    </citation>
    <scope>NUCLEOTIDE SEQUENCE [LARGE SCALE GENOMIC DNA]</scope>
    <source>
        <strain evidence="1 2">DSM 20213</strain>
    </source>
</reference>
<sequence>MEFKTWTANVVHPTQWEGERNTQSNQEFARRNIIEQLHAGRFARRGLKYDCC</sequence>
<organism evidence="1 2">
    <name type="scientific">Bifidobacterium breve DSM 20213 = JCM 1192</name>
    <dbReference type="NCBI Taxonomy" id="518634"/>
    <lineage>
        <taxon>Bacteria</taxon>
        <taxon>Bacillati</taxon>
        <taxon>Actinomycetota</taxon>
        <taxon>Actinomycetes</taxon>
        <taxon>Bifidobacteriales</taxon>
        <taxon>Bifidobacteriaceae</taxon>
        <taxon>Bifidobacterium</taxon>
    </lineage>
</organism>
<comment type="caution">
    <text evidence="1">The sequence shown here is derived from an EMBL/GenBank/DDBJ whole genome shotgun (WGS) entry which is preliminary data.</text>
</comment>
<protein>
    <submittedName>
        <fullName evidence="1">Uncharacterized protein</fullName>
    </submittedName>
</protein>
<dbReference type="EMBL" id="ACCG02000012">
    <property type="protein sequence ID" value="EFE88853.1"/>
    <property type="molecule type" value="Genomic_DNA"/>
</dbReference>
<proteinExistence type="predicted"/>
<name>D4BRK8_BIFBR</name>
<keyword evidence="2" id="KW-1185">Reference proteome</keyword>
<evidence type="ECO:0000313" key="1">
    <source>
        <dbReference type="EMBL" id="EFE88853.1"/>
    </source>
</evidence>
<accession>D4BRK8</accession>
<dbReference type="Proteomes" id="UP000003191">
    <property type="component" value="Unassembled WGS sequence"/>
</dbReference>